<keyword evidence="2" id="KW-1185">Reference proteome</keyword>
<evidence type="ECO:0000313" key="1">
    <source>
        <dbReference type="EMBL" id="KAH3826394.1"/>
    </source>
</evidence>
<dbReference type="AlphaFoldDB" id="A0A9D4H3M3"/>
<proteinExistence type="predicted"/>
<evidence type="ECO:0000313" key="2">
    <source>
        <dbReference type="Proteomes" id="UP000828390"/>
    </source>
</evidence>
<accession>A0A9D4H3M3</accession>
<name>A0A9D4H3M3_DREPO</name>
<dbReference type="EMBL" id="JAIWYP010000005">
    <property type="protein sequence ID" value="KAH3826394.1"/>
    <property type="molecule type" value="Genomic_DNA"/>
</dbReference>
<gene>
    <name evidence="1" type="ORF">DPMN_128298</name>
</gene>
<reference evidence="1" key="1">
    <citation type="journal article" date="2019" name="bioRxiv">
        <title>The Genome of the Zebra Mussel, Dreissena polymorpha: A Resource for Invasive Species Research.</title>
        <authorList>
            <person name="McCartney M.A."/>
            <person name="Auch B."/>
            <person name="Kono T."/>
            <person name="Mallez S."/>
            <person name="Zhang Y."/>
            <person name="Obille A."/>
            <person name="Becker A."/>
            <person name="Abrahante J.E."/>
            <person name="Garbe J."/>
            <person name="Badalamenti J.P."/>
            <person name="Herman A."/>
            <person name="Mangelson H."/>
            <person name="Liachko I."/>
            <person name="Sullivan S."/>
            <person name="Sone E.D."/>
            <person name="Koren S."/>
            <person name="Silverstein K.A.T."/>
            <person name="Beckman K.B."/>
            <person name="Gohl D.M."/>
        </authorList>
    </citation>
    <scope>NUCLEOTIDE SEQUENCE</scope>
    <source>
        <strain evidence="1">Duluth1</strain>
        <tissue evidence="1">Whole animal</tissue>
    </source>
</reference>
<comment type="caution">
    <text evidence="1">The sequence shown here is derived from an EMBL/GenBank/DDBJ whole genome shotgun (WGS) entry which is preliminary data.</text>
</comment>
<sequence length="203" mass="23922">MPTPWWPCFSITQNHLELVNDIYGKILLIKFHDDWTMNVASRVNKRYIIGTNLLTKFHEDLTINVATRVLTRQMLMTDDTQNKRAKMALVRSLERNIDQTNILVNNFDKECLRNVNSRVFTNQMWMDRQWTKTNPKTSPEQSDWALYVTSTVFELDRDIIGTNLLTKFHEDRTINVASRVFTNKCGRTDNGRTMDKHRSQKLP</sequence>
<reference evidence="1" key="2">
    <citation type="submission" date="2020-11" db="EMBL/GenBank/DDBJ databases">
        <authorList>
            <person name="McCartney M.A."/>
            <person name="Auch B."/>
            <person name="Kono T."/>
            <person name="Mallez S."/>
            <person name="Becker A."/>
            <person name="Gohl D.M."/>
            <person name="Silverstein K.A.T."/>
            <person name="Koren S."/>
            <person name="Bechman K.B."/>
            <person name="Herman A."/>
            <person name="Abrahante J.E."/>
            <person name="Garbe J."/>
        </authorList>
    </citation>
    <scope>NUCLEOTIDE SEQUENCE</scope>
    <source>
        <strain evidence="1">Duluth1</strain>
        <tissue evidence="1">Whole animal</tissue>
    </source>
</reference>
<dbReference type="Proteomes" id="UP000828390">
    <property type="component" value="Unassembled WGS sequence"/>
</dbReference>
<organism evidence="1 2">
    <name type="scientific">Dreissena polymorpha</name>
    <name type="common">Zebra mussel</name>
    <name type="synonym">Mytilus polymorpha</name>
    <dbReference type="NCBI Taxonomy" id="45954"/>
    <lineage>
        <taxon>Eukaryota</taxon>
        <taxon>Metazoa</taxon>
        <taxon>Spiralia</taxon>
        <taxon>Lophotrochozoa</taxon>
        <taxon>Mollusca</taxon>
        <taxon>Bivalvia</taxon>
        <taxon>Autobranchia</taxon>
        <taxon>Heteroconchia</taxon>
        <taxon>Euheterodonta</taxon>
        <taxon>Imparidentia</taxon>
        <taxon>Neoheterodontei</taxon>
        <taxon>Myida</taxon>
        <taxon>Dreissenoidea</taxon>
        <taxon>Dreissenidae</taxon>
        <taxon>Dreissena</taxon>
    </lineage>
</organism>
<protein>
    <submittedName>
        <fullName evidence="1">Uncharacterized protein</fullName>
    </submittedName>
</protein>